<dbReference type="EMBL" id="JAYKXN010000003">
    <property type="protein sequence ID" value="KAK7303934.1"/>
    <property type="molecule type" value="Genomic_DNA"/>
</dbReference>
<protein>
    <submittedName>
        <fullName evidence="1">Uncharacterized protein</fullName>
    </submittedName>
</protein>
<accession>A0AAN9PN10</accession>
<comment type="caution">
    <text evidence="1">The sequence shown here is derived from an EMBL/GenBank/DDBJ whole genome shotgun (WGS) entry which is preliminary data.</text>
</comment>
<evidence type="ECO:0000313" key="2">
    <source>
        <dbReference type="Proteomes" id="UP001359559"/>
    </source>
</evidence>
<proteinExistence type="predicted"/>
<sequence>MSWIGNKMAIAMTVGAPSMSWAGAHLTSNDTRGWEEKANKKEAYCWWRASGTGTPSLVTDLQSTLGISDPISYSNSSLYRKGHIALSLYSFSPYHTASEPFKSSDLHTSVTAFEVLLTCSLTMRCLKWLLAHHG</sequence>
<organism evidence="1 2">
    <name type="scientific">Clitoria ternatea</name>
    <name type="common">Butterfly pea</name>
    <dbReference type="NCBI Taxonomy" id="43366"/>
    <lineage>
        <taxon>Eukaryota</taxon>
        <taxon>Viridiplantae</taxon>
        <taxon>Streptophyta</taxon>
        <taxon>Embryophyta</taxon>
        <taxon>Tracheophyta</taxon>
        <taxon>Spermatophyta</taxon>
        <taxon>Magnoliopsida</taxon>
        <taxon>eudicotyledons</taxon>
        <taxon>Gunneridae</taxon>
        <taxon>Pentapetalae</taxon>
        <taxon>rosids</taxon>
        <taxon>fabids</taxon>
        <taxon>Fabales</taxon>
        <taxon>Fabaceae</taxon>
        <taxon>Papilionoideae</taxon>
        <taxon>50 kb inversion clade</taxon>
        <taxon>NPAAA clade</taxon>
        <taxon>indigoferoid/millettioid clade</taxon>
        <taxon>Phaseoleae</taxon>
        <taxon>Clitoria</taxon>
    </lineage>
</organism>
<reference evidence="1 2" key="1">
    <citation type="submission" date="2024-01" db="EMBL/GenBank/DDBJ databases">
        <title>The genomes of 5 underutilized Papilionoideae crops provide insights into root nodulation and disease resistance.</title>
        <authorList>
            <person name="Yuan L."/>
        </authorList>
    </citation>
    <scope>NUCLEOTIDE SEQUENCE [LARGE SCALE GENOMIC DNA]</scope>
    <source>
        <strain evidence="1">LY-2023</strain>
        <tissue evidence="1">Leaf</tissue>
    </source>
</reference>
<evidence type="ECO:0000313" key="1">
    <source>
        <dbReference type="EMBL" id="KAK7303934.1"/>
    </source>
</evidence>
<dbReference type="AlphaFoldDB" id="A0AAN9PN10"/>
<dbReference type="Proteomes" id="UP001359559">
    <property type="component" value="Unassembled WGS sequence"/>
</dbReference>
<name>A0AAN9PN10_CLITE</name>
<gene>
    <name evidence="1" type="ORF">RJT34_14858</name>
</gene>
<keyword evidence="2" id="KW-1185">Reference proteome</keyword>